<keyword evidence="3 7" id="KW-0255">Endonuclease</keyword>
<evidence type="ECO:0000256" key="3">
    <source>
        <dbReference type="ARBA" id="ARBA00022759"/>
    </source>
</evidence>
<dbReference type="Pfam" id="PF02976">
    <property type="entry name" value="MutH"/>
    <property type="match status" value="1"/>
</dbReference>
<dbReference type="AlphaFoldDB" id="A0AAW8R067"/>
<evidence type="ECO:0000256" key="5">
    <source>
        <dbReference type="ARBA" id="ARBA00022801"/>
    </source>
</evidence>
<evidence type="ECO:0000256" key="7">
    <source>
        <dbReference type="HAMAP-Rule" id="MF_00759"/>
    </source>
</evidence>
<feature type="domain" description="DNA mismatch repair MutH/Type II restriction enzyme Sau3AI" evidence="8">
    <location>
        <begin position="59"/>
        <end position="157"/>
    </location>
</feature>
<gene>
    <name evidence="7 9" type="primary">mutH</name>
    <name evidence="9" type="ORF">RM544_07745</name>
</gene>
<proteinExistence type="inferred from homology"/>
<dbReference type="CDD" id="cd00583">
    <property type="entry name" value="MutH-like"/>
    <property type="match status" value="1"/>
</dbReference>
<accession>A0AAW8R067</accession>
<comment type="subcellular location">
    <subcellularLocation>
        <location evidence="7">Cytoplasm</location>
    </subcellularLocation>
</comment>
<dbReference type="NCBIfam" id="TIGR02248">
    <property type="entry name" value="mutH_TIGR"/>
    <property type="match status" value="1"/>
</dbReference>
<dbReference type="RefSeq" id="WP_311361188.1">
    <property type="nucleotide sequence ID" value="NZ_JAVRIE010000002.1"/>
</dbReference>
<evidence type="ECO:0000313" key="10">
    <source>
        <dbReference type="Proteomes" id="UP001249020"/>
    </source>
</evidence>
<evidence type="ECO:0000256" key="1">
    <source>
        <dbReference type="ARBA" id="ARBA00022490"/>
    </source>
</evidence>
<protein>
    <recommendedName>
        <fullName evidence="7">DNA mismatch repair protein MutH</fullName>
    </recommendedName>
    <alternativeName>
        <fullName evidence="7">Methyl-directed mismatch repair protein</fullName>
    </alternativeName>
</protein>
<keyword evidence="6 7" id="KW-0234">DNA repair</keyword>
<dbReference type="InterPro" id="IPR011335">
    <property type="entry name" value="Restrct_endonuc-II-like"/>
</dbReference>
<dbReference type="Proteomes" id="UP001249020">
    <property type="component" value="Unassembled WGS sequence"/>
</dbReference>
<name>A0AAW8R067_9ALTE</name>
<keyword evidence="10" id="KW-1185">Reference proteome</keyword>
<dbReference type="HAMAP" id="MF_00759">
    <property type="entry name" value="MutH"/>
    <property type="match status" value="1"/>
</dbReference>
<dbReference type="EMBL" id="JAVRIE010000002">
    <property type="protein sequence ID" value="MDT0582429.1"/>
    <property type="molecule type" value="Genomic_DNA"/>
</dbReference>
<dbReference type="NCBIfam" id="NF003458">
    <property type="entry name" value="PRK05070.1"/>
    <property type="match status" value="1"/>
</dbReference>
<dbReference type="GO" id="GO:0004519">
    <property type="term" value="F:endonuclease activity"/>
    <property type="evidence" value="ECO:0007669"/>
    <property type="project" value="UniProtKB-UniRule"/>
</dbReference>
<reference evidence="9 10" key="1">
    <citation type="submission" date="2023-09" db="EMBL/GenBank/DDBJ databases">
        <authorList>
            <person name="Rey-Velasco X."/>
        </authorList>
    </citation>
    <scope>NUCLEOTIDE SEQUENCE [LARGE SCALE GENOMIC DNA]</scope>
    <source>
        <strain evidence="9 10">W409</strain>
    </source>
</reference>
<dbReference type="GO" id="GO:0006304">
    <property type="term" value="P:DNA modification"/>
    <property type="evidence" value="ECO:0007669"/>
    <property type="project" value="InterPro"/>
</dbReference>
<keyword evidence="1 7" id="KW-0963">Cytoplasm</keyword>
<dbReference type="SUPFAM" id="SSF52980">
    <property type="entry name" value="Restriction endonuclease-like"/>
    <property type="match status" value="1"/>
</dbReference>
<comment type="caution">
    <text evidence="9">The sequence shown here is derived from an EMBL/GenBank/DDBJ whole genome shotgun (WGS) entry which is preliminary data.</text>
</comment>
<dbReference type="InterPro" id="IPR037057">
    <property type="entry name" value="DNA_rep_MutH/T2_RE_sf"/>
</dbReference>
<dbReference type="InterPro" id="IPR004230">
    <property type="entry name" value="DNA_mismatch_repair_MutH"/>
</dbReference>
<organism evidence="9 10">
    <name type="scientific">Brumicola blandensis</name>
    <dbReference type="NCBI Taxonomy" id="3075611"/>
    <lineage>
        <taxon>Bacteria</taxon>
        <taxon>Pseudomonadati</taxon>
        <taxon>Pseudomonadota</taxon>
        <taxon>Gammaproteobacteria</taxon>
        <taxon>Alteromonadales</taxon>
        <taxon>Alteromonadaceae</taxon>
        <taxon>Brumicola</taxon>
    </lineage>
</organism>
<dbReference type="GO" id="GO:0005737">
    <property type="term" value="C:cytoplasm"/>
    <property type="evidence" value="ECO:0007669"/>
    <property type="project" value="UniProtKB-SubCell"/>
</dbReference>
<evidence type="ECO:0000256" key="4">
    <source>
        <dbReference type="ARBA" id="ARBA00022763"/>
    </source>
</evidence>
<dbReference type="Gene3D" id="3.40.600.10">
    <property type="entry name" value="DNA mismatch repair MutH/Restriction endonuclease, type II"/>
    <property type="match status" value="1"/>
</dbReference>
<evidence type="ECO:0000256" key="6">
    <source>
        <dbReference type="ARBA" id="ARBA00023204"/>
    </source>
</evidence>
<dbReference type="GO" id="GO:0006298">
    <property type="term" value="P:mismatch repair"/>
    <property type="evidence" value="ECO:0007669"/>
    <property type="project" value="UniProtKB-UniRule"/>
</dbReference>
<keyword evidence="5 7" id="KW-0378">Hydrolase</keyword>
<dbReference type="GO" id="GO:0016787">
    <property type="term" value="F:hydrolase activity"/>
    <property type="evidence" value="ECO:0007669"/>
    <property type="project" value="UniProtKB-KW"/>
</dbReference>
<dbReference type="GO" id="GO:0003677">
    <property type="term" value="F:DNA binding"/>
    <property type="evidence" value="ECO:0007669"/>
    <property type="project" value="InterPro"/>
</dbReference>
<dbReference type="SMART" id="SM00927">
    <property type="entry name" value="MutH"/>
    <property type="match status" value="1"/>
</dbReference>
<keyword evidence="4 7" id="KW-0227">DNA damage</keyword>
<evidence type="ECO:0000256" key="2">
    <source>
        <dbReference type="ARBA" id="ARBA00022722"/>
    </source>
</evidence>
<evidence type="ECO:0000313" key="9">
    <source>
        <dbReference type="EMBL" id="MDT0582429.1"/>
    </source>
</evidence>
<comment type="function">
    <text evidence="7">Sequence-specific endonuclease that cleaves unmethylated GATC sequences. It is involved in DNA mismatch repair.</text>
</comment>
<keyword evidence="2 7" id="KW-0540">Nuclease</keyword>
<dbReference type="InterPro" id="IPR011337">
    <property type="entry name" value="DNA_rep_MutH/RE_typeII_Sau3AI"/>
</dbReference>
<sequence>MHSSSPPSSPPASLNELMSRANALSGLSLGDLADAANIVTPQNFRTQKGWTGQLIELWLGASAGSKPEQDFPELGVELKTLPLSYTNLPLETTYVCYAPLTHNTGVTWQNSNVRNKLQKVLWLPVQGEREIPPAQRLIGSPILWQPSIEEETLLRTDWEELMDMISLGQVERIDATVGSVLQLRPKAANGSALTEAIGEDGQAIQTRPRGFYLRKNFTQGILQSAF</sequence>
<comment type="similarity">
    <text evidence="7">Belongs to the MutH family.</text>
</comment>
<evidence type="ECO:0000259" key="8">
    <source>
        <dbReference type="SMART" id="SM00927"/>
    </source>
</evidence>